<accession>A0A2A6RGG9</accession>
<comment type="caution">
    <text evidence="1">The sequence shown here is derived from an EMBL/GenBank/DDBJ whole genome shotgun (WGS) entry which is preliminary data.</text>
</comment>
<keyword evidence="2" id="KW-1185">Reference proteome</keyword>
<dbReference type="RefSeq" id="WP_097645131.1">
    <property type="nucleotide sequence ID" value="NZ_NQWI01000092.1"/>
</dbReference>
<dbReference type="Gene3D" id="3.40.50.150">
    <property type="entry name" value="Vaccinia Virus protein VP39"/>
    <property type="match status" value="1"/>
</dbReference>
<evidence type="ECO:0008006" key="3">
    <source>
        <dbReference type="Google" id="ProtNLM"/>
    </source>
</evidence>
<dbReference type="InterPro" id="IPR029063">
    <property type="entry name" value="SAM-dependent_MTases_sf"/>
</dbReference>
<dbReference type="OrthoDB" id="9791837at2"/>
<organism evidence="1 2">
    <name type="scientific">Candidatus Viridilinea mediisalina</name>
    <dbReference type="NCBI Taxonomy" id="2024553"/>
    <lineage>
        <taxon>Bacteria</taxon>
        <taxon>Bacillati</taxon>
        <taxon>Chloroflexota</taxon>
        <taxon>Chloroflexia</taxon>
        <taxon>Chloroflexales</taxon>
        <taxon>Chloroflexineae</taxon>
        <taxon>Oscillochloridaceae</taxon>
        <taxon>Candidatus Viridilinea</taxon>
    </lineage>
</organism>
<dbReference type="Pfam" id="PF13489">
    <property type="entry name" value="Methyltransf_23"/>
    <property type="match status" value="1"/>
</dbReference>
<dbReference type="Proteomes" id="UP000220527">
    <property type="component" value="Unassembled WGS sequence"/>
</dbReference>
<evidence type="ECO:0000313" key="2">
    <source>
        <dbReference type="Proteomes" id="UP000220527"/>
    </source>
</evidence>
<dbReference type="SUPFAM" id="SSF53335">
    <property type="entry name" value="S-adenosyl-L-methionine-dependent methyltransferases"/>
    <property type="match status" value="1"/>
</dbReference>
<protein>
    <recommendedName>
        <fullName evidence="3">Methyltransferase type 11 domain-containing protein</fullName>
    </recommendedName>
</protein>
<proteinExistence type="predicted"/>
<name>A0A2A6RGG9_9CHLR</name>
<reference evidence="2" key="1">
    <citation type="submission" date="2017-08" db="EMBL/GenBank/DDBJ databases">
        <authorList>
            <person name="Grouzdev D.S."/>
            <person name="Gaisin V.A."/>
            <person name="Rysina M.S."/>
            <person name="Gorlenko V.M."/>
        </authorList>
    </citation>
    <scope>NUCLEOTIDE SEQUENCE [LARGE SCALE GENOMIC DNA]</scope>
    <source>
        <strain evidence="2">Kir15-3F</strain>
    </source>
</reference>
<sequence>MKFIVKTLKKYAKQTISYPYNLVCKNEYDNQVFKRFNERAVEYSFVFRQLSRYYPMKILDVGTGTSSLPHLMRSCGFLVSSIDNIKDYWPSGLMNRHYYVINDDITNPKMQSKFDLITCVSVLEHIKNFDTAVANMLSLLNPNGYLILTFPYTDRIYIENVYKIPGSSYGQNASYICQSFSRENILNWMRDGNGEIVEQEYWRFWDGDFWTAGNQVIPPCRVEKEAKHQISCVLIRKTSRNNP</sequence>
<dbReference type="CDD" id="cd02440">
    <property type="entry name" value="AdoMet_MTases"/>
    <property type="match status" value="1"/>
</dbReference>
<evidence type="ECO:0000313" key="1">
    <source>
        <dbReference type="EMBL" id="PDW02031.1"/>
    </source>
</evidence>
<dbReference type="AlphaFoldDB" id="A0A2A6RGG9"/>
<dbReference type="EMBL" id="NQWI01000092">
    <property type="protein sequence ID" value="PDW02031.1"/>
    <property type="molecule type" value="Genomic_DNA"/>
</dbReference>
<gene>
    <name evidence="1" type="ORF">CJ255_16140</name>
</gene>